<evidence type="ECO:0000256" key="7">
    <source>
        <dbReference type="RuleBase" id="RU363032"/>
    </source>
</evidence>
<gene>
    <name evidence="9" type="ORF">EBI00_11840</name>
</gene>
<dbReference type="EMBL" id="RIZG01000007">
    <property type="protein sequence ID" value="RNF49621.1"/>
    <property type="molecule type" value="Genomic_DNA"/>
</dbReference>
<dbReference type="RefSeq" id="WP_123096145.1">
    <property type="nucleotide sequence ID" value="NZ_RIZG01000007.1"/>
</dbReference>
<keyword evidence="3" id="KW-1003">Cell membrane</keyword>
<feature type="transmembrane region" description="Helical" evidence="7">
    <location>
        <begin position="133"/>
        <end position="151"/>
    </location>
</feature>
<keyword evidence="10" id="KW-1185">Reference proteome</keyword>
<organism evidence="9 10">
    <name type="scientific">Marinomonas hwangdonensis</name>
    <dbReference type="NCBI Taxonomy" id="1053647"/>
    <lineage>
        <taxon>Bacteria</taxon>
        <taxon>Pseudomonadati</taxon>
        <taxon>Pseudomonadota</taxon>
        <taxon>Gammaproteobacteria</taxon>
        <taxon>Oceanospirillales</taxon>
        <taxon>Oceanospirillaceae</taxon>
        <taxon>Marinomonas</taxon>
    </lineage>
</organism>
<keyword evidence="2 7" id="KW-0813">Transport</keyword>
<dbReference type="Gene3D" id="1.10.3720.10">
    <property type="entry name" value="MetI-like"/>
    <property type="match status" value="1"/>
</dbReference>
<dbReference type="PANTHER" id="PTHR43386">
    <property type="entry name" value="OLIGOPEPTIDE TRANSPORT SYSTEM PERMEASE PROTEIN APPC"/>
    <property type="match status" value="1"/>
</dbReference>
<feature type="transmembrane region" description="Helical" evidence="7">
    <location>
        <begin position="182"/>
        <end position="215"/>
    </location>
</feature>
<feature type="domain" description="ABC transmembrane type-1" evidence="8">
    <location>
        <begin position="69"/>
        <end position="258"/>
    </location>
</feature>
<evidence type="ECO:0000256" key="3">
    <source>
        <dbReference type="ARBA" id="ARBA00022475"/>
    </source>
</evidence>
<dbReference type="CDD" id="cd06261">
    <property type="entry name" value="TM_PBP2"/>
    <property type="match status" value="1"/>
</dbReference>
<dbReference type="GO" id="GO:0071916">
    <property type="term" value="F:dipeptide transmembrane transporter activity"/>
    <property type="evidence" value="ECO:0007669"/>
    <property type="project" value="TreeGrafter"/>
</dbReference>
<dbReference type="AlphaFoldDB" id="A0A3M8Q1X8"/>
<evidence type="ECO:0000256" key="5">
    <source>
        <dbReference type="ARBA" id="ARBA00022989"/>
    </source>
</evidence>
<keyword evidence="4 7" id="KW-0812">Transmembrane</keyword>
<evidence type="ECO:0000313" key="10">
    <source>
        <dbReference type="Proteomes" id="UP000280507"/>
    </source>
</evidence>
<comment type="subcellular location">
    <subcellularLocation>
        <location evidence="1 7">Cell membrane</location>
        <topology evidence="1 7">Multi-pass membrane protein</topology>
    </subcellularLocation>
</comment>
<dbReference type="InterPro" id="IPR000515">
    <property type="entry name" value="MetI-like"/>
</dbReference>
<protein>
    <submittedName>
        <fullName evidence="9">ABC transporter permease</fullName>
    </submittedName>
</protein>
<dbReference type="Pfam" id="PF00528">
    <property type="entry name" value="BPD_transp_1"/>
    <property type="match status" value="1"/>
</dbReference>
<dbReference type="GO" id="GO:0005886">
    <property type="term" value="C:plasma membrane"/>
    <property type="evidence" value="ECO:0007669"/>
    <property type="project" value="UniProtKB-SubCell"/>
</dbReference>
<feature type="transmembrane region" description="Helical" evidence="7">
    <location>
        <begin position="71"/>
        <end position="95"/>
    </location>
</feature>
<dbReference type="InterPro" id="IPR050366">
    <property type="entry name" value="BP-dependent_transpt_permease"/>
</dbReference>
<dbReference type="Proteomes" id="UP000280507">
    <property type="component" value="Unassembled WGS sequence"/>
</dbReference>
<dbReference type="OrthoDB" id="9783218at2"/>
<proteinExistence type="inferred from homology"/>
<feature type="transmembrane region" description="Helical" evidence="7">
    <location>
        <begin position="107"/>
        <end position="127"/>
    </location>
</feature>
<dbReference type="InterPro" id="IPR035906">
    <property type="entry name" value="MetI-like_sf"/>
</dbReference>
<keyword evidence="6 7" id="KW-0472">Membrane</keyword>
<evidence type="ECO:0000256" key="2">
    <source>
        <dbReference type="ARBA" id="ARBA00022448"/>
    </source>
</evidence>
<dbReference type="PROSITE" id="PS50928">
    <property type="entry name" value="ABC_TM1"/>
    <property type="match status" value="1"/>
</dbReference>
<evidence type="ECO:0000256" key="1">
    <source>
        <dbReference type="ARBA" id="ARBA00004651"/>
    </source>
</evidence>
<evidence type="ECO:0000256" key="4">
    <source>
        <dbReference type="ARBA" id="ARBA00022692"/>
    </source>
</evidence>
<accession>A0A3M8Q1X8</accession>
<dbReference type="SUPFAM" id="SSF161098">
    <property type="entry name" value="MetI-like"/>
    <property type="match status" value="1"/>
</dbReference>
<sequence>MTRTMTRSQWAGLSVLLGLLVFSFMGMVFSPYSISQQDLNAVLDPPSMVHWLGTDHFGRSMFTRMAHAVGLSFALGVLCVVTSSLLGTALGVWAVWGGKKVDHALGVVVNILLALPGLVVVLLFAAIVPGSFWILYLAISLVQWVEYFRVVRAITQNVIESPARQSSHMMGFGRWYQFKRHIWPAIAPSVFTLAAFGGANAILTMASLGFVYVGIQPPLAELGLMTVELFPFYSDAPWLLAQPLVVIALMVFGFHLLAGKRV</sequence>
<evidence type="ECO:0000259" key="8">
    <source>
        <dbReference type="PROSITE" id="PS50928"/>
    </source>
</evidence>
<comment type="similarity">
    <text evidence="7">Belongs to the binding-protein-dependent transport system permease family.</text>
</comment>
<evidence type="ECO:0000313" key="9">
    <source>
        <dbReference type="EMBL" id="RNF49621.1"/>
    </source>
</evidence>
<dbReference type="PANTHER" id="PTHR43386:SF1">
    <property type="entry name" value="D,D-DIPEPTIDE TRANSPORT SYSTEM PERMEASE PROTEIN DDPC-RELATED"/>
    <property type="match status" value="1"/>
</dbReference>
<keyword evidence="5 7" id="KW-1133">Transmembrane helix</keyword>
<comment type="caution">
    <text evidence="9">The sequence shown here is derived from an EMBL/GenBank/DDBJ whole genome shotgun (WGS) entry which is preliminary data.</text>
</comment>
<name>A0A3M8Q1X8_9GAMM</name>
<feature type="transmembrane region" description="Helical" evidence="7">
    <location>
        <begin position="238"/>
        <end position="258"/>
    </location>
</feature>
<reference evidence="9 10" key="1">
    <citation type="journal article" date="2012" name="Int. J. Syst. Evol. Microbiol.">
        <title>Marinomonas hwangdonensis sp. nov., isolated from seawater.</title>
        <authorList>
            <person name="Jung Y.T."/>
            <person name="Oh T.K."/>
            <person name="Yoon J.H."/>
        </authorList>
    </citation>
    <scope>NUCLEOTIDE SEQUENCE [LARGE SCALE GENOMIC DNA]</scope>
    <source>
        <strain evidence="9 10">HDW-15</strain>
    </source>
</reference>
<evidence type="ECO:0000256" key="6">
    <source>
        <dbReference type="ARBA" id="ARBA00023136"/>
    </source>
</evidence>